<comment type="caution">
    <text evidence="5">The sequence shown here is derived from an EMBL/GenBank/DDBJ whole genome shotgun (WGS) entry which is preliminary data.</text>
</comment>
<dbReference type="InterPro" id="IPR036704">
    <property type="entry name" value="RraA/RraA-like_sf"/>
</dbReference>
<comment type="cofactor">
    <cofactor evidence="1">
        <name>a divalent metal cation</name>
        <dbReference type="ChEBI" id="CHEBI:60240"/>
    </cofactor>
</comment>
<accession>A0ABU3S5M5</accession>
<dbReference type="PANTHER" id="PTHR33254">
    <property type="entry name" value="4-HYDROXY-4-METHYL-2-OXOGLUTARATE ALDOLASE 3-RELATED"/>
    <property type="match status" value="1"/>
</dbReference>
<dbReference type="PANTHER" id="PTHR33254:SF4">
    <property type="entry name" value="4-HYDROXY-4-METHYL-2-OXOGLUTARATE ALDOLASE 3-RELATED"/>
    <property type="match status" value="1"/>
</dbReference>
<dbReference type="Proteomes" id="UP001254257">
    <property type="component" value="Unassembled WGS sequence"/>
</dbReference>
<dbReference type="SUPFAM" id="SSF89562">
    <property type="entry name" value="RraA-like"/>
    <property type="match status" value="1"/>
</dbReference>
<protein>
    <recommendedName>
        <fullName evidence="2">Putative 4-hydroxy-4-methyl-2-oxoglutarate aldolase</fullName>
    </recommendedName>
    <alternativeName>
        <fullName evidence="3">Regulator of ribonuclease activity homolog</fullName>
    </alternativeName>
    <alternativeName>
        <fullName evidence="4">RraA-like protein</fullName>
    </alternativeName>
</protein>
<sequence length="215" mass="23911">MVDQLTERLERCYTGVIHDILREMGLKDFTLPPELRPLLPGTKLAGPAFTLEGKTGEFDAHETLLAWTGLLSRAKPGHVWVCQPNTEGCALMGELSAETLKNKGVRGCVIDGLARDTEFMIDMGYQVYFKAYTPRDIVGFWQPKAVDEPIKIGDVWIRPGDYILADRDGVVRIPAEIIEEVLTKSETAITAENKVRTAILAGTDPQQAYLQFGKF</sequence>
<evidence type="ECO:0000256" key="4">
    <source>
        <dbReference type="ARBA" id="ARBA00030169"/>
    </source>
</evidence>
<dbReference type="Gene3D" id="3.50.30.40">
    <property type="entry name" value="Ribonuclease E inhibitor RraA/RraA-like"/>
    <property type="match status" value="1"/>
</dbReference>
<evidence type="ECO:0000256" key="3">
    <source>
        <dbReference type="ARBA" id="ARBA00029596"/>
    </source>
</evidence>
<evidence type="ECO:0000313" key="6">
    <source>
        <dbReference type="Proteomes" id="UP001254257"/>
    </source>
</evidence>
<name>A0ABU3S5M5_9HYPH</name>
<proteinExistence type="predicted"/>
<evidence type="ECO:0000313" key="5">
    <source>
        <dbReference type="EMBL" id="MDU0340089.1"/>
    </source>
</evidence>
<evidence type="ECO:0000256" key="1">
    <source>
        <dbReference type="ARBA" id="ARBA00001968"/>
    </source>
</evidence>
<organism evidence="5 6">
    <name type="scientific">Bosea rubneri</name>
    <dbReference type="NCBI Taxonomy" id="3075434"/>
    <lineage>
        <taxon>Bacteria</taxon>
        <taxon>Pseudomonadati</taxon>
        <taxon>Pseudomonadota</taxon>
        <taxon>Alphaproteobacteria</taxon>
        <taxon>Hyphomicrobiales</taxon>
        <taxon>Boseaceae</taxon>
        <taxon>Bosea</taxon>
    </lineage>
</organism>
<dbReference type="RefSeq" id="WP_316017958.1">
    <property type="nucleotide sequence ID" value="NZ_JAWDID010000010.1"/>
</dbReference>
<dbReference type="EMBL" id="JAWDID010000010">
    <property type="protein sequence ID" value="MDU0340089.1"/>
    <property type="molecule type" value="Genomic_DNA"/>
</dbReference>
<gene>
    <name evidence="5" type="ORF">RKE40_09365</name>
</gene>
<reference evidence="5 6" key="1">
    <citation type="submission" date="2023-09" db="EMBL/GenBank/DDBJ databases">
        <title>Whole genome shotgun sequencing (WGS) of Bosea sp. ZW T0_25, isolated from stored onions (Allium cepa).</title>
        <authorList>
            <person name="Stoll D.A."/>
            <person name="Huch M."/>
        </authorList>
    </citation>
    <scope>NUCLEOTIDE SEQUENCE [LARGE SCALE GENOMIC DNA]</scope>
    <source>
        <strain evidence="5 6">ZW T0_25</strain>
    </source>
</reference>
<dbReference type="Pfam" id="PF03737">
    <property type="entry name" value="RraA-like"/>
    <property type="match status" value="1"/>
</dbReference>
<evidence type="ECO:0000256" key="2">
    <source>
        <dbReference type="ARBA" id="ARBA00016549"/>
    </source>
</evidence>
<dbReference type="InterPro" id="IPR005493">
    <property type="entry name" value="RraA/RraA-like"/>
</dbReference>
<dbReference type="CDD" id="cd16841">
    <property type="entry name" value="RraA_family"/>
    <property type="match status" value="1"/>
</dbReference>
<keyword evidence="6" id="KW-1185">Reference proteome</keyword>